<proteinExistence type="predicted"/>
<reference evidence="2 3" key="2">
    <citation type="submission" date="2020-02" db="EMBL/GenBank/DDBJ databases">
        <title>Genome sequences of Thiorhodococcus mannitoliphagus and Thiorhodococcus minor, purple sulfur photosynthetic bacteria in the gammaproteobacterial family, Chromatiaceae.</title>
        <authorList>
            <person name="Aviles F.A."/>
            <person name="Meyer T.E."/>
            <person name="Kyndt J.A."/>
        </authorList>
    </citation>
    <scope>NUCLEOTIDE SEQUENCE [LARGE SCALE GENOMIC DNA]</scope>
    <source>
        <strain evidence="2 3">DSM 18266</strain>
    </source>
</reference>
<protein>
    <submittedName>
        <fullName evidence="2">Type VI secretion system baseplate subunit TssE</fullName>
    </submittedName>
</protein>
<feature type="domain" description="IraD/Gp25-like" evidence="1">
    <location>
        <begin position="39"/>
        <end position="142"/>
    </location>
</feature>
<organism evidence="2 3">
    <name type="scientific">Thiorhodococcus mannitoliphagus</name>
    <dbReference type="NCBI Taxonomy" id="329406"/>
    <lineage>
        <taxon>Bacteria</taxon>
        <taxon>Pseudomonadati</taxon>
        <taxon>Pseudomonadota</taxon>
        <taxon>Gammaproteobacteria</taxon>
        <taxon>Chromatiales</taxon>
        <taxon>Chromatiaceae</taxon>
        <taxon>Thiorhodococcus</taxon>
    </lineage>
</organism>
<dbReference type="PANTHER" id="PTHR38595">
    <property type="entry name" value="CYTOPLASMIC PROTEIN-RELATED"/>
    <property type="match status" value="1"/>
</dbReference>
<comment type="caution">
    <text evidence="2">The sequence shown here is derived from an EMBL/GenBank/DDBJ whole genome shotgun (WGS) entry which is preliminary data.</text>
</comment>
<evidence type="ECO:0000259" key="1">
    <source>
        <dbReference type="Pfam" id="PF04965"/>
    </source>
</evidence>
<dbReference type="PANTHER" id="PTHR38595:SF1">
    <property type="entry name" value="TYPE VI SECRETION SYSTEM COMPONENT TSSE1"/>
    <property type="match status" value="1"/>
</dbReference>
<reference evidence="3" key="1">
    <citation type="journal article" date="2020" name="Microbiol. Resour. Announc.">
        <title>Draft Genome Sequences of Thiorhodococcus mannitoliphagus and Thiorhodococcus minor, Purple Sulfur Photosynthetic Bacteria in the Gammaproteobacterial Family Chromatiaceae.</title>
        <authorList>
            <person name="Aviles F.A."/>
            <person name="Meyer T.E."/>
            <person name="Kyndt J.A."/>
        </authorList>
    </citation>
    <scope>NUCLEOTIDE SEQUENCE [LARGE SCALE GENOMIC DNA]</scope>
    <source>
        <strain evidence="3">DSM 18266</strain>
    </source>
</reference>
<dbReference type="InterPro" id="IPR053176">
    <property type="entry name" value="T6SS_TssE1-like"/>
</dbReference>
<dbReference type="NCBIfam" id="TIGR03357">
    <property type="entry name" value="VI_zyme"/>
    <property type="match status" value="1"/>
</dbReference>
<name>A0A6P1E3Y8_9GAMM</name>
<evidence type="ECO:0000313" key="2">
    <source>
        <dbReference type="EMBL" id="NEX22395.1"/>
    </source>
</evidence>
<dbReference type="InterPro" id="IPR007048">
    <property type="entry name" value="IraD/Gp25-like"/>
</dbReference>
<accession>A0A6P1E3Y8</accession>
<dbReference type="InterPro" id="IPR017737">
    <property type="entry name" value="TssE1-like"/>
</dbReference>
<evidence type="ECO:0000313" key="3">
    <source>
        <dbReference type="Proteomes" id="UP000471640"/>
    </source>
</evidence>
<gene>
    <name evidence="2" type="primary">tssE</name>
    <name evidence="2" type="ORF">G3480_19135</name>
</gene>
<dbReference type="Proteomes" id="UP000471640">
    <property type="component" value="Unassembled WGS sequence"/>
</dbReference>
<dbReference type="RefSeq" id="WP_164655487.1">
    <property type="nucleotide sequence ID" value="NZ_JAAIJR010000098.1"/>
</dbReference>
<keyword evidence="3" id="KW-1185">Reference proteome</keyword>
<dbReference type="SUPFAM" id="SSF160719">
    <property type="entry name" value="gpW/gp25-like"/>
    <property type="match status" value="1"/>
</dbReference>
<dbReference type="Pfam" id="PF04965">
    <property type="entry name" value="GPW_gp25"/>
    <property type="match status" value="1"/>
</dbReference>
<dbReference type="AlphaFoldDB" id="A0A6P1E3Y8"/>
<dbReference type="EMBL" id="JAAIJR010000098">
    <property type="protein sequence ID" value="NEX22395.1"/>
    <property type="molecule type" value="Genomic_DNA"/>
</dbReference>
<sequence>MAELTQAERLQPALLNRLTDDEPDKGQESREQRVISMRQLRESVLRDLAWLLNAGRLESVQNLEDYPYVEHSVVNYGIPDMTGLTSSGVDITVIERAVRQAIWDFEPRILRQTVRVRARANAEHMTHNALTFDIEGELWAQPVPLRIYLKTELDLDLGDVQVTEQAGPGR</sequence>